<dbReference type="PANTHER" id="PTHR30213:SF0">
    <property type="entry name" value="UPF0761 MEMBRANE PROTEIN YIHY"/>
    <property type="match status" value="1"/>
</dbReference>
<dbReference type="Pfam" id="PF03631">
    <property type="entry name" value="Virul_fac_BrkB"/>
    <property type="match status" value="1"/>
</dbReference>
<evidence type="ECO:0000256" key="4">
    <source>
        <dbReference type="ARBA" id="ARBA00022692"/>
    </source>
</evidence>
<organism evidence="9 10">
    <name type="scientific">Psychrobacter sanguinis</name>
    <dbReference type="NCBI Taxonomy" id="861445"/>
    <lineage>
        <taxon>Bacteria</taxon>
        <taxon>Pseudomonadati</taxon>
        <taxon>Pseudomonadota</taxon>
        <taxon>Gammaproteobacteria</taxon>
        <taxon>Moraxellales</taxon>
        <taxon>Moraxellaceae</taxon>
        <taxon>Psychrobacter</taxon>
    </lineage>
</organism>
<comment type="caution">
    <text evidence="9">The sequence shown here is derived from an EMBL/GenBank/DDBJ whole genome shotgun (WGS) entry which is preliminary data.</text>
</comment>
<keyword evidence="5 7" id="KW-1133">Transmembrane helix</keyword>
<dbReference type="Proteomes" id="UP000442109">
    <property type="component" value="Unassembled WGS sequence"/>
</dbReference>
<name>A0A844LWB6_9GAMM</name>
<dbReference type="InterPro" id="IPR017039">
    <property type="entry name" value="Virul_fac_BrkB"/>
</dbReference>
<evidence type="ECO:0000256" key="2">
    <source>
        <dbReference type="ARBA" id="ARBA00022475"/>
    </source>
</evidence>
<sequence>MEKLLKKLPFYDHTWFNFLRFLIGNFIKDDGQQKAASLTYTTLLSIVPILTVLLMILSSVPALESVREQISNIIYSNLLPQSGLQVSEYINNFAEKSSNLTAIGALALFVTTIMTLTTIERAFNQIWRVEDRSGGIKSIVRYWTIITLGPLVLGTAFLVSSAVQSLSFLNQQVAGYGIDWGFWVQVVSFAVTIAGFIGMYWFIPKAKVPLKNAAIAGVFVAVTFELLKYSFGIIMSNFTSYEAIYGAFAALPIFLLWIYLSWNLILLGVEISYTLTIFATSEVYPRHPLLSLLDMLNLVHDRYQQGKDTSEEDLRSVLGRKELPKWFTYLNYLKDAHLITETDEGNYVLKKDLDNITLWDFYRTLPYPLPIKDELDEVCANARTPWLSLLVQRFVQTEKHARQELDIPLAKIFAHSLPREKVEVSHSVFSAQDADAKRTTSQSTTAEGGRQSAAEDGKFDAQPFDPNADVLPDSDSKEATNPPDADIKAAAAKGTVNSAQHSKHTETAKQEHKKTGLLGLFSHDKDAPIITEDDNPNK</sequence>
<reference evidence="9 10" key="1">
    <citation type="journal article" date="2019" name="PLoS ONE">
        <title>Pup mortality in New Zealand sea lions (Phocarctos hookeri) at Enderby Island, Auckland Islands, 2013-18.</title>
        <authorList>
            <person name="Michael S.A."/>
            <person name="Hayman D.T.S."/>
            <person name="Gray R."/>
            <person name="Zhang J."/>
            <person name="Rogers L."/>
            <person name="Roe W.D."/>
        </authorList>
    </citation>
    <scope>NUCLEOTIDE SEQUENCE [LARGE SCALE GENOMIC DNA]</scope>
    <source>
        <strain evidence="9 10">SM868</strain>
    </source>
</reference>
<dbReference type="InterPro" id="IPR023679">
    <property type="entry name" value="UPF0761_bac"/>
</dbReference>
<comment type="similarity">
    <text evidence="7">Belongs to the UPF0761 family.</text>
</comment>
<feature type="transmembrane region" description="Helical" evidence="7">
    <location>
        <begin position="215"/>
        <end position="238"/>
    </location>
</feature>
<evidence type="ECO:0000256" key="5">
    <source>
        <dbReference type="ARBA" id="ARBA00022989"/>
    </source>
</evidence>
<evidence type="ECO:0000256" key="8">
    <source>
        <dbReference type="SAM" id="MobiDB-lite"/>
    </source>
</evidence>
<comment type="subcellular location">
    <subcellularLocation>
        <location evidence="1 7">Cell membrane</location>
        <topology evidence="1 7">Multi-pass membrane protein</topology>
    </subcellularLocation>
</comment>
<dbReference type="AlphaFoldDB" id="A0A844LWB6"/>
<dbReference type="RefSeq" id="WP_155586514.1">
    <property type="nucleotide sequence ID" value="NZ_WFKQ01000001.1"/>
</dbReference>
<evidence type="ECO:0000256" key="3">
    <source>
        <dbReference type="ARBA" id="ARBA00022519"/>
    </source>
</evidence>
<feature type="transmembrane region" description="Helical" evidence="7">
    <location>
        <begin position="180"/>
        <end position="203"/>
    </location>
</feature>
<dbReference type="PANTHER" id="PTHR30213">
    <property type="entry name" value="INNER MEMBRANE PROTEIN YHJD"/>
    <property type="match status" value="1"/>
</dbReference>
<feature type="compositionally biased region" description="Basic and acidic residues" evidence="8">
    <location>
        <begin position="503"/>
        <end position="514"/>
    </location>
</feature>
<gene>
    <name evidence="9" type="ORF">GB996_00085</name>
</gene>
<evidence type="ECO:0000313" key="9">
    <source>
        <dbReference type="EMBL" id="MUG31191.1"/>
    </source>
</evidence>
<feature type="transmembrane region" description="Helical" evidence="7">
    <location>
        <begin position="140"/>
        <end position="160"/>
    </location>
</feature>
<keyword evidence="3" id="KW-0997">Cell inner membrane</keyword>
<keyword evidence="10" id="KW-1185">Reference proteome</keyword>
<feature type="transmembrane region" description="Helical" evidence="7">
    <location>
        <begin position="38"/>
        <end position="57"/>
    </location>
</feature>
<accession>A0A844LWB6</accession>
<evidence type="ECO:0000256" key="7">
    <source>
        <dbReference type="HAMAP-Rule" id="MF_00672"/>
    </source>
</evidence>
<dbReference type="GO" id="GO:0005886">
    <property type="term" value="C:plasma membrane"/>
    <property type="evidence" value="ECO:0007669"/>
    <property type="project" value="UniProtKB-SubCell"/>
</dbReference>
<feature type="region of interest" description="Disordered" evidence="8">
    <location>
        <begin position="427"/>
        <end position="538"/>
    </location>
</feature>
<evidence type="ECO:0000256" key="6">
    <source>
        <dbReference type="ARBA" id="ARBA00023136"/>
    </source>
</evidence>
<feature type="compositionally biased region" description="Low complexity" evidence="8">
    <location>
        <begin position="482"/>
        <end position="493"/>
    </location>
</feature>
<protein>
    <recommendedName>
        <fullName evidence="7">UPF0761 membrane protein GB996_00085</fullName>
    </recommendedName>
</protein>
<keyword evidence="2 7" id="KW-1003">Cell membrane</keyword>
<feature type="transmembrane region" description="Helical" evidence="7">
    <location>
        <begin position="244"/>
        <end position="267"/>
    </location>
</feature>
<feature type="transmembrane region" description="Helical" evidence="7">
    <location>
        <begin position="100"/>
        <end position="119"/>
    </location>
</feature>
<proteinExistence type="inferred from homology"/>
<evidence type="ECO:0000313" key="10">
    <source>
        <dbReference type="Proteomes" id="UP000442109"/>
    </source>
</evidence>
<dbReference type="OrthoDB" id="9808671at2"/>
<dbReference type="NCBIfam" id="TIGR00765">
    <property type="entry name" value="yihY_not_rbn"/>
    <property type="match status" value="1"/>
</dbReference>
<evidence type="ECO:0000256" key="1">
    <source>
        <dbReference type="ARBA" id="ARBA00004651"/>
    </source>
</evidence>
<keyword evidence="6 7" id="KW-0472">Membrane</keyword>
<dbReference type="HAMAP" id="MF_00672">
    <property type="entry name" value="UPF0761"/>
    <property type="match status" value="1"/>
</dbReference>
<dbReference type="EMBL" id="WFKQ01000001">
    <property type="protein sequence ID" value="MUG31191.1"/>
    <property type="molecule type" value="Genomic_DNA"/>
</dbReference>
<keyword evidence="4 7" id="KW-0812">Transmembrane</keyword>